<keyword evidence="2" id="KW-0238">DNA-binding</keyword>
<dbReference type="RefSeq" id="WP_108691351.1">
    <property type="nucleotide sequence ID" value="NZ_QCYH01000002.1"/>
</dbReference>
<reference evidence="6 7" key="1">
    <citation type="submission" date="2018-04" db="EMBL/GenBank/DDBJ databases">
        <title>Pelagivirga bohaiensis gen. nov., sp. nov., a bacterium isolated from the Bohai Sea.</title>
        <authorList>
            <person name="Ji X."/>
        </authorList>
    </citation>
    <scope>NUCLEOTIDE SEQUENCE [LARGE SCALE GENOMIC DNA]</scope>
    <source>
        <strain evidence="6 7">BH-SD19</strain>
    </source>
</reference>
<comment type="caution">
    <text evidence="6">The sequence shown here is derived from an EMBL/GenBank/DDBJ whole genome shotgun (WGS) entry which is preliminary data.</text>
</comment>
<sequence>MSVETPEKWFDPEATTFGDRLAGARELAGMTQAQLAKRLGVKKKTMDDWENDVRDPRAMRLSMLAGLLNVSLLWLLTGKGDGPGDMPDPTSFVRSGHQLLDEVRAVSAQMKLNAERLERVERELQDLLKADDAGAA</sequence>
<evidence type="ECO:0000256" key="3">
    <source>
        <dbReference type="ARBA" id="ARBA00023163"/>
    </source>
</evidence>
<feature type="domain" description="HTH cro/C1-type" evidence="5">
    <location>
        <begin position="21"/>
        <end position="75"/>
    </location>
</feature>
<evidence type="ECO:0000259" key="5">
    <source>
        <dbReference type="PROSITE" id="PS50943"/>
    </source>
</evidence>
<evidence type="ECO:0000256" key="1">
    <source>
        <dbReference type="ARBA" id="ARBA00023015"/>
    </source>
</evidence>
<protein>
    <submittedName>
        <fullName evidence="6">Transcriptional regulator</fullName>
    </submittedName>
</protein>
<dbReference type="InterPro" id="IPR010982">
    <property type="entry name" value="Lambda_DNA-bd_dom_sf"/>
</dbReference>
<evidence type="ECO:0000256" key="4">
    <source>
        <dbReference type="SAM" id="Coils"/>
    </source>
</evidence>
<gene>
    <name evidence="6" type="ORF">DC366_04955</name>
</gene>
<dbReference type="InterPro" id="IPR001387">
    <property type="entry name" value="Cro/C1-type_HTH"/>
</dbReference>
<evidence type="ECO:0000313" key="6">
    <source>
        <dbReference type="EMBL" id="PVA11378.1"/>
    </source>
</evidence>
<keyword evidence="1" id="KW-0805">Transcription regulation</keyword>
<keyword evidence="7" id="KW-1185">Reference proteome</keyword>
<dbReference type="PANTHER" id="PTHR40661">
    <property type="match status" value="1"/>
</dbReference>
<dbReference type="SMART" id="SM00530">
    <property type="entry name" value="HTH_XRE"/>
    <property type="match status" value="1"/>
</dbReference>
<evidence type="ECO:0000256" key="2">
    <source>
        <dbReference type="ARBA" id="ARBA00023125"/>
    </source>
</evidence>
<keyword evidence="4" id="KW-0175">Coiled coil</keyword>
<dbReference type="PROSITE" id="PS50943">
    <property type="entry name" value="HTH_CROC1"/>
    <property type="match status" value="1"/>
</dbReference>
<proteinExistence type="predicted"/>
<organism evidence="6 7">
    <name type="scientific">Pelagivirga sediminicola</name>
    <dbReference type="NCBI Taxonomy" id="2170575"/>
    <lineage>
        <taxon>Bacteria</taxon>
        <taxon>Pseudomonadati</taxon>
        <taxon>Pseudomonadota</taxon>
        <taxon>Alphaproteobacteria</taxon>
        <taxon>Rhodobacterales</taxon>
        <taxon>Paracoccaceae</taxon>
        <taxon>Pelagivirga</taxon>
    </lineage>
</organism>
<dbReference type="Proteomes" id="UP000244446">
    <property type="component" value="Unassembled WGS sequence"/>
</dbReference>
<dbReference type="Pfam" id="PF01381">
    <property type="entry name" value="HTH_3"/>
    <property type="match status" value="1"/>
</dbReference>
<dbReference type="Gene3D" id="1.10.260.40">
    <property type="entry name" value="lambda repressor-like DNA-binding domains"/>
    <property type="match status" value="1"/>
</dbReference>
<dbReference type="CDD" id="cd00093">
    <property type="entry name" value="HTH_XRE"/>
    <property type="match status" value="1"/>
</dbReference>
<accession>A0A2T7GAG5</accession>
<keyword evidence="3" id="KW-0804">Transcription</keyword>
<dbReference type="SUPFAM" id="SSF47413">
    <property type="entry name" value="lambda repressor-like DNA-binding domains"/>
    <property type="match status" value="1"/>
</dbReference>
<dbReference type="PANTHER" id="PTHR40661:SF3">
    <property type="entry name" value="FELS-1 PROPHAGE TRANSCRIPTIONAL REGULATOR"/>
    <property type="match status" value="1"/>
</dbReference>
<dbReference type="AlphaFoldDB" id="A0A2T7GAG5"/>
<dbReference type="GO" id="GO:0003677">
    <property type="term" value="F:DNA binding"/>
    <property type="evidence" value="ECO:0007669"/>
    <property type="project" value="UniProtKB-KW"/>
</dbReference>
<dbReference type="EMBL" id="QCYH01000002">
    <property type="protein sequence ID" value="PVA11378.1"/>
    <property type="molecule type" value="Genomic_DNA"/>
</dbReference>
<dbReference type="OrthoDB" id="5659783at2"/>
<evidence type="ECO:0000313" key="7">
    <source>
        <dbReference type="Proteomes" id="UP000244446"/>
    </source>
</evidence>
<name>A0A2T7GAG5_9RHOB</name>
<feature type="coiled-coil region" evidence="4">
    <location>
        <begin position="100"/>
        <end position="130"/>
    </location>
</feature>